<dbReference type="EMBL" id="OZ034818">
    <property type="protein sequence ID" value="CAL1388556.1"/>
    <property type="molecule type" value="Genomic_DNA"/>
</dbReference>
<gene>
    <name evidence="2" type="ORF">LTRI10_LOCUS29481</name>
</gene>
<feature type="compositionally biased region" description="Basic residues" evidence="1">
    <location>
        <begin position="92"/>
        <end position="101"/>
    </location>
</feature>
<protein>
    <submittedName>
        <fullName evidence="2">Uncharacterized protein</fullName>
    </submittedName>
</protein>
<feature type="region of interest" description="Disordered" evidence="1">
    <location>
        <begin position="81"/>
        <end position="111"/>
    </location>
</feature>
<keyword evidence="3" id="KW-1185">Reference proteome</keyword>
<proteinExistence type="predicted"/>
<organism evidence="2 3">
    <name type="scientific">Linum trigynum</name>
    <dbReference type="NCBI Taxonomy" id="586398"/>
    <lineage>
        <taxon>Eukaryota</taxon>
        <taxon>Viridiplantae</taxon>
        <taxon>Streptophyta</taxon>
        <taxon>Embryophyta</taxon>
        <taxon>Tracheophyta</taxon>
        <taxon>Spermatophyta</taxon>
        <taxon>Magnoliopsida</taxon>
        <taxon>eudicotyledons</taxon>
        <taxon>Gunneridae</taxon>
        <taxon>Pentapetalae</taxon>
        <taxon>rosids</taxon>
        <taxon>fabids</taxon>
        <taxon>Malpighiales</taxon>
        <taxon>Linaceae</taxon>
        <taxon>Linum</taxon>
    </lineage>
</organism>
<accession>A0AAV2ERK7</accession>
<evidence type="ECO:0000313" key="2">
    <source>
        <dbReference type="EMBL" id="CAL1388556.1"/>
    </source>
</evidence>
<dbReference type="Proteomes" id="UP001497516">
    <property type="component" value="Chromosome 5"/>
</dbReference>
<feature type="compositionally biased region" description="Basic and acidic residues" evidence="1">
    <location>
        <begin position="81"/>
        <end position="91"/>
    </location>
</feature>
<evidence type="ECO:0000256" key="1">
    <source>
        <dbReference type="SAM" id="MobiDB-lite"/>
    </source>
</evidence>
<sequence length="173" mass="19205">MDVATTKFTSVEASLRSHQESLQSLEVQIGNLAGILTERPKGALPSQTVANPKDHAGVNAIQVGSVKVNLEVATKEVIEKEDANPKDAEKKPSRRKWKAAKKASPLSGYTPPLPYPTRMYRERLENECGGFMEMLRNLHLNIPFLEAMAQMPRYAKYLKGFLTKRAKLEGPAT</sequence>
<evidence type="ECO:0000313" key="3">
    <source>
        <dbReference type="Proteomes" id="UP001497516"/>
    </source>
</evidence>
<reference evidence="2 3" key="1">
    <citation type="submission" date="2024-04" db="EMBL/GenBank/DDBJ databases">
        <authorList>
            <person name="Fracassetti M."/>
        </authorList>
    </citation>
    <scope>NUCLEOTIDE SEQUENCE [LARGE SCALE GENOMIC DNA]</scope>
</reference>
<name>A0AAV2ERK7_9ROSI</name>
<dbReference type="AlphaFoldDB" id="A0AAV2ERK7"/>